<keyword evidence="2" id="KW-1185">Reference proteome</keyword>
<dbReference type="OrthoDB" id="5856062at2759"/>
<proteinExistence type="predicted"/>
<name>A0A0B1SUK2_OESDE</name>
<protein>
    <submittedName>
        <fullName evidence="1">Uncharacterized protein</fullName>
    </submittedName>
</protein>
<dbReference type="Proteomes" id="UP000053660">
    <property type="component" value="Unassembled WGS sequence"/>
</dbReference>
<accession>A0A0B1SUK2</accession>
<sequence>MHGVPPKLCTLVDNEPRSLGVVTNIDYLVNEPRVFMYKDIKAVDLEDKKPEGEKEPLPILDHSTNLKIRPWDSKDVSSEFQTIMSISPYRERGIALWSTMWESVESLKEAKEYKNKLYEERFGDTLNVTVAQMEAHPGFYIDEAPCNEEKYDCTKLAECRGINIKTKVEEETEEEVDPCAEYETEIQTIFIDQEHSDIEVLPKHSYRIRIREEAFATDAARIHWRISSRPPARYDTSRACLEQGIVQLKGGDLLLTSLTSRDVRRRIQGTLADGRKINIQLRNAG</sequence>
<reference evidence="1 2" key="1">
    <citation type="submission" date="2014-03" db="EMBL/GenBank/DDBJ databases">
        <title>Draft genome of the hookworm Oesophagostomum dentatum.</title>
        <authorList>
            <person name="Mitreva M."/>
        </authorList>
    </citation>
    <scope>NUCLEOTIDE SEQUENCE [LARGE SCALE GENOMIC DNA]</scope>
    <source>
        <strain evidence="1 2">OD-Hann</strain>
    </source>
</reference>
<evidence type="ECO:0000313" key="1">
    <source>
        <dbReference type="EMBL" id="KHJ87566.1"/>
    </source>
</evidence>
<organism evidence="1 2">
    <name type="scientific">Oesophagostomum dentatum</name>
    <name type="common">Nodular worm</name>
    <dbReference type="NCBI Taxonomy" id="61180"/>
    <lineage>
        <taxon>Eukaryota</taxon>
        <taxon>Metazoa</taxon>
        <taxon>Ecdysozoa</taxon>
        <taxon>Nematoda</taxon>
        <taxon>Chromadorea</taxon>
        <taxon>Rhabditida</taxon>
        <taxon>Rhabditina</taxon>
        <taxon>Rhabditomorpha</taxon>
        <taxon>Strongyloidea</taxon>
        <taxon>Strongylidae</taxon>
        <taxon>Oesophagostomum</taxon>
    </lineage>
</organism>
<dbReference type="EMBL" id="KN557469">
    <property type="protein sequence ID" value="KHJ87566.1"/>
    <property type="molecule type" value="Genomic_DNA"/>
</dbReference>
<dbReference type="AlphaFoldDB" id="A0A0B1SUK2"/>
<gene>
    <name evidence="1" type="ORF">OESDEN_12658</name>
</gene>
<evidence type="ECO:0000313" key="2">
    <source>
        <dbReference type="Proteomes" id="UP000053660"/>
    </source>
</evidence>